<accession>A0A6M3T869</accession>
<dbReference type="RefSeq" id="YP_010738212.1">
    <property type="nucleotide sequence ID" value="NC_073024.1"/>
</dbReference>
<organism evidence="2 3">
    <name type="scientific">Sphingomonas phage Kharn</name>
    <dbReference type="NCBI Taxonomy" id="2686312"/>
    <lineage>
        <taxon>Viruses</taxon>
        <taxon>Duplodnaviria</taxon>
        <taxon>Heunggongvirae</taxon>
        <taxon>Uroviricota</taxon>
        <taxon>Caudoviricetes</taxon>
        <taxon>Johnpaulvirinae</taxon>
        <taxon>Kharnvirus</taxon>
        <taxon>Kharnvirus kharn</taxon>
    </lineage>
</organism>
<evidence type="ECO:0000256" key="1">
    <source>
        <dbReference type="SAM" id="MobiDB-lite"/>
    </source>
</evidence>
<evidence type="ECO:0000313" key="3">
    <source>
        <dbReference type="Proteomes" id="UP000501971"/>
    </source>
</evidence>
<evidence type="ECO:0008006" key="4">
    <source>
        <dbReference type="Google" id="ProtNLM"/>
    </source>
</evidence>
<reference evidence="2 3" key="1">
    <citation type="submission" date="2019-11" db="EMBL/GenBank/DDBJ databases">
        <authorList>
            <person name="Hylling O."/>
            <person name="Hansen L.H."/>
            <person name="Johansen A."/>
        </authorList>
    </citation>
    <scope>NUCLEOTIDE SEQUENCE [LARGE SCALE GENOMIC DNA]</scope>
</reference>
<evidence type="ECO:0000313" key="2">
    <source>
        <dbReference type="EMBL" id="QJD54506.1"/>
    </source>
</evidence>
<feature type="region of interest" description="Disordered" evidence="1">
    <location>
        <begin position="171"/>
        <end position="213"/>
    </location>
</feature>
<proteinExistence type="predicted"/>
<dbReference type="GeneID" id="79585578"/>
<dbReference type="EMBL" id="MN734439">
    <property type="protein sequence ID" value="QJD54506.1"/>
    <property type="molecule type" value="Genomic_DNA"/>
</dbReference>
<protein>
    <recommendedName>
        <fullName evidence="4">Scaffold protein</fullName>
    </recommendedName>
</protein>
<name>A0A6M3T869_9CAUD</name>
<keyword evidence="3" id="KW-1185">Reference proteome</keyword>
<dbReference type="Proteomes" id="UP000501971">
    <property type="component" value="Segment"/>
</dbReference>
<sequence>MALKFKINKAAYDKLSDEIKNEYIAGEKDGEYVLDVAELPQGEDVEPVKRALASEREKNKNLTSKVRELQTTIDNTPDVEALKTEHGKEVGKYKSFTEKTLIDNAALALATKISTAPAILLPHIKSRLMADVSGDEPVTKVLGADGKPSDLTLDKLGEEFVANADFKTIIKASNGTGGGTPPAPSVKPLGGGMPPKTGEQGDAPDFSKLPPKDFAAHLKAKAEAKAQAQQ</sequence>
<dbReference type="KEGG" id="vg:79585578"/>